<evidence type="ECO:0000256" key="3">
    <source>
        <dbReference type="ARBA" id="ARBA00022884"/>
    </source>
</evidence>
<dbReference type="RefSeq" id="WP_227613994.1">
    <property type="nucleotide sequence ID" value="NZ_JAJEPR010000001.1"/>
</dbReference>
<keyword evidence="4 5" id="KW-0648">Protein biosynthesis</keyword>
<keyword evidence="2 5" id="KW-0699">rRNA-binding</keyword>
<name>A0AAE3DQ21_9FIRM</name>
<evidence type="ECO:0000256" key="5">
    <source>
        <dbReference type="HAMAP-Rule" id="MF_00871"/>
    </source>
</evidence>
<dbReference type="GO" id="GO:0043023">
    <property type="term" value="F:ribosomal large subunit binding"/>
    <property type="evidence" value="ECO:0007669"/>
    <property type="project" value="UniProtKB-UniRule"/>
</dbReference>
<dbReference type="CDD" id="cd00165">
    <property type="entry name" value="S4"/>
    <property type="match status" value="1"/>
</dbReference>
<dbReference type="HAMAP" id="MF_00871">
    <property type="entry name" value="RqcP"/>
    <property type="match status" value="1"/>
</dbReference>
<dbReference type="GO" id="GO:0000049">
    <property type="term" value="F:tRNA binding"/>
    <property type="evidence" value="ECO:0007669"/>
    <property type="project" value="UniProtKB-UniRule"/>
</dbReference>
<comment type="caution">
    <text evidence="7">The sequence shown here is derived from an EMBL/GenBank/DDBJ whole genome shotgun (WGS) entry which is preliminary data.</text>
</comment>
<comment type="subunit">
    <text evidence="5">Associates with stalled 50S ribosomal subunits. Binds to RqcH, 23S rRNA and the P-site tRNA. Does not require RqcH for association with 50S subunits.</text>
</comment>
<comment type="function">
    <text evidence="5">Key component of the ribosome quality control system (RQC), a ribosome-associated complex that mediates the extraction of incompletely synthesized nascent chains from stalled ribosomes and their subsequent degradation. RqcH recruits Ala-charged tRNA, and with RqcP directs the elongation of stalled nascent chains on 50S ribosomal subunits, leading to non-templated C-terminal alanine extensions (Ala tail). The Ala tail promotes nascent chain degradation. RqcP is associated with the translocation-like movement of the peptidyl-tRNA from the A-site into the P-site.</text>
</comment>
<dbReference type="InterPro" id="IPR002942">
    <property type="entry name" value="S4_RNA-bd"/>
</dbReference>
<dbReference type="PIRSF" id="PIRSF038881">
    <property type="entry name" value="RNAbp_HP1423"/>
    <property type="match status" value="1"/>
</dbReference>
<dbReference type="AlphaFoldDB" id="A0AAE3DQ21"/>
<dbReference type="Gene3D" id="3.10.290.10">
    <property type="entry name" value="RNA-binding S4 domain"/>
    <property type="match status" value="1"/>
</dbReference>
<dbReference type="SMART" id="SM00363">
    <property type="entry name" value="S4"/>
    <property type="match status" value="1"/>
</dbReference>
<sequence length="79" mass="8768">MRLDKFLKVSRLIKRRTVANEACDAGRVTINGKPAKASAAVKEGDILEIGFGTKAVKVEVLNVQETVKKDDAKEMYKYL</sequence>
<organism evidence="7 8">
    <name type="scientific">Fusicatenibacter faecihominis</name>
    <dbReference type="NCBI Taxonomy" id="2881276"/>
    <lineage>
        <taxon>Bacteria</taxon>
        <taxon>Bacillati</taxon>
        <taxon>Bacillota</taxon>
        <taxon>Clostridia</taxon>
        <taxon>Lachnospirales</taxon>
        <taxon>Lachnospiraceae</taxon>
        <taxon>Fusicatenibacter</taxon>
    </lineage>
</organism>
<dbReference type="GO" id="GO:0019843">
    <property type="term" value="F:rRNA binding"/>
    <property type="evidence" value="ECO:0007669"/>
    <property type="project" value="UniProtKB-UniRule"/>
</dbReference>
<feature type="domain" description="RNA-binding S4" evidence="6">
    <location>
        <begin position="1"/>
        <end position="64"/>
    </location>
</feature>
<dbReference type="Proteomes" id="UP001197875">
    <property type="component" value="Unassembled WGS sequence"/>
</dbReference>
<dbReference type="GO" id="GO:0072344">
    <property type="term" value="P:rescue of stalled ribosome"/>
    <property type="evidence" value="ECO:0007669"/>
    <property type="project" value="UniProtKB-UniRule"/>
</dbReference>
<dbReference type="PROSITE" id="PS50889">
    <property type="entry name" value="S4"/>
    <property type="match status" value="1"/>
</dbReference>
<keyword evidence="1 5" id="KW-0820">tRNA-binding</keyword>
<dbReference type="EMBL" id="JAJEPR010000001">
    <property type="protein sequence ID" value="MCC2188393.1"/>
    <property type="molecule type" value="Genomic_DNA"/>
</dbReference>
<keyword evidence="3 5" id="KW-0694">RNA-binding</keyword>
<dbReference type="Pfam" id="PF01479">
    <property type="entry name" value="S4"/>
    <property type="match status" value="1"/>
</dbReference>
<protein>
    <recommendedName>
        <fullName evidence="5">RQC P-site tRNA stabilizing factor</fullName>
        <shortName evidence="5">RqcP</shortName>
    </recommendedName>
    <alternativeName>
        <fullName evidence="5">Ribosome-associated protein quality control protein P</fullName>
    </alternativeName>
</protein>
<dbReference type="SUPFAM" id="SSF55174">
    <property type="entry name" value="Alpha-L RNA-binding motif"/>
    <property type="match status" value="1"/>
</dbReference>
<evidence type="ECO:0000259" key="6">
    <source>
        <dbReference type="SMART" id="SM00363"/>
    </source>
</evidence>
<evidence type="ECO:0000256" key="1">
    <source>
        <dbReference type="ARBA" id="ARBA00022555"/>
    </source>
</evidence>
<evidence type="ECO:0000256" key="4">
    <source>
        <dbReference type="ARBA" id="ARBA00022917"/>
    </source>
</evidence>
<accession>A0AAE3DQ21</accession>
<dbReference type="InterPro" id="IPR036986">
    <property type="entry name" value="S4_RNA-bd_sf"/>
</dbReference>
<evidence type="ECO:0000256" key="2">
    <source>
        <dbReference type="ARBA" id="ARBA00022730"/>
    </source>
</evidence>
<keyword evidence="8" id="KW-1185">Reference proteome</keyword>
<dbReference type="InterPro" id="IPR025490">
    <property type="entry name" value="RqcP"/>
</dbReference>
<gene>
    <name evidence="5" type="primary">rqcP</name>
    <name evidence="7" type="ORF">LKD71_00915</name>
</gene>
<evidence type="ECO:0000313" key="7">
    <source>
        <dbReference type="EMBL" id="MCC2188393.1"/>
    </source>
</evidence>
<comment type="similarity">
    <text evidence="5">Belongs to the RqcP family.</text>
</comment>
<reference evidence="7 8" key="1">
    <citation type="submission" date="2021-10" db="EMBL/GenBank/DDBJ databases">
        <title>Anaerobic single-cell dispensing facilitates the cultivation of human gut bacteria.</title>
        <authorList>
            <person name="Afrizal A."/>
        </authorList>
    </citation>
    <scope>NUCLEOTIDE SEQUENCE [LARGE SCALE GENOMIC DNA]</scope>
    <source>
        <strain evidence="7 8">CLA-AA-H277</strain>
    </source>
</reference>
<evidence type="ECO:0000313" key="8">
    <source>
        <dbReference type="Proteomes" id="UP001197875"/>
    </source>
</evidence>
<proteinExistence type="inferred from homology"/>